<feature type="region of interest" description="Disordered" evidence="1">
    <location>
        <begin position="1"/>
        <end position="39"/>
    </location>
</feature>
<evidence type="ECO:0000313" key="2">
    <source>
        <dbReference type="EMBL" id="KIJ93910.1"/>
    </source>
</evidence>
<dbReference type="EMBL" id="KN838818">
    <property type="protein sequence ID" value="KIJ93910.1"/>
    <property type="molecule type" value="Genomic_DNA"/>
</dbReference>
<dbReference type="AlphaFoldDB" id="A0A0C9WRA3"/>
<proteinExistence type="predicted"/>
<organism evidence="2 3">
    <name type="scientific">Laccaria amethystina LaAM-08-1</name>
    <dbReference type="NCBI Taxonomy" id="1095629"/>
    <lineage>
        <taxon>Eukaryota</taxon>
        <taxon>Fungi</taxon>
        <taxon>Dikarya</taxon>
        <taxon>Basidiomycota</taxon>
        <taxon>Agaricomycotina</taxon>
        <taxon>Agaricomycetes</taxon>
        <taxon>Agaricomycetidae</taxon>
        <taxon>Agaricales</taxon>
        <taxon>Agaricineae</taxon>
        <taxon>Hydnangiaceae</taxon>
        <taxon>Laccaria</taxon>
    </lineage>
</organism>
<name>A0A0C9WRA3_9AGAR</name>
<dbReference type="HOGENOM" id="CLU_013871_2_2_1"/>
<feature type="compositionally biased region" description="Low complexity" evidence="1">
    <location>
        <begin position="1"/>
        <end position="11"/>
    </location>
</feature>
<accession>A0A0C9WRA3</accession>
<dbReference type="SUPFAM" id="SSF56112">
    <property type="entry name" value="Protein kinase-like (PK-like)"/>
    <property type="match status" value="1"/>
</dbReference>
<sequence>MANAASPSPSSIPTDTKKYKIEQEDHPIYNGRSGDRRGPPITIYHPVLAELKDTLMNPTKVVDEHESQRVNNTAKLVLASTAIYDSEKERGKAIYDHLKALLEINTLDETVKTKDDRGKMVAEADFIFKQEIRDNTFESKKAPVIFGELTNELGINGQRGPQNALTLRRHLAAKKDSIMDFAIQPAAPASQFRSQVPISLTVGAAVFVDIYIVEAFTDFIYMGGQPFGNKRTLALSRIFATVAQAVRGLSQFYHELCPSAMADVHRLLPSPTYYDNGEPDLPLVFDHHFIYEGRQSGEYRRSPRMVTKMSSSNPVIKGGVMMVIMERLKARDANDHFRFTLLPASVLDDLKSAIDVLHEAGLVFGDLRRPNVLIKETGQGEVQALLVDFEWVGLDNQARNPPSLNDTGMIA</sequence>
<reference evidence="2 3" key="1">
    <citation type="submission" date="2014-04" db="EMBL/GenBank/DDBJ databases">
        <authorList>
            <consortium name="DOE Joint Genome Institute"/>
            <person name="Kuo A."/>
            <person name="Kohler A."/>
            <person name="Nagy L.G."/>
            <person name="Floudas D."/>
            <person name="Copeland A."/>
            <person name="Barry K.W."/>
            <person name="Cichocki N."/>
            <person name="Veneault-Fourrey C."/>
            <person name="LaButti K."/>
            <person name="Lindquist E.A."/>
            <person name="Lipzen A."/>
            <person name="Lundell T."/>
            <person name="Morin E."/>
            <person name="Murat C."/>
            <person name="Sun H."/>
            <person name="Tunlid A."/>
            <person name="Henrissat B."/>
            <person name="Grigoriev I.V."/>
            <person name="Hibbett D.S."/>
            <person name="Martin F."/>
            <person name="Nordberg H.P."/>
            <person name="Cantor M.N."/>
            <person name="Hua S.X."/>
        </authorList>
    </citation>
    <scope>NUCLEOTIDE SEQUENCE [LARGE SCALE GENOMIC DNA]</scope>
    <source>
        <strain evidence="2 3">LaAM-08-1</strain>
    </source>
</reference>
<reference evidence="3" key="2">
    <citation type="submission" date="2015-01" db="EMBL/GenBank/DDBJ databases">
        <title>Evolutionary Origins and Diversification of the Mycorrhizal Mutualists.</title>
        <authorList>
            <consortium name="DOE Joint Genome Institute"/>
            <consortium name="Mycorrhizal Genomics Consortium"/>
            <person name="Kohler A."/>
            <person name="Kuo A."/>
            <person name="Nagy L.G."/>
            <person name="Floudas D."/>
            <person name="Copeland A."/>
            <person name="Barry K.W."/>
            <person name="Cichocki N."/>
            <person name="Veneault-Fourrey C."/>
            <person name="LaButti K."/>
            <person name="Lindquist E.A."/>
            <person name="Lipzen A."/>
            <person name="Lundell T."/>
            <person name="Morin E."/>
            <person name="Murat C."/>
            <person name="Riley R."/>
            <person name="Ohm R."/>
            <person name="Sun H."/>
            <person name="Tunlid A."/>
            <person name="Henrissat B."/>
            <person name="Grigoriev I.V."/>
            <person name="Hibbett D.S."/>
            <person name="Martin F."/>
        </authorList>
    </citation>
    <scope>NUCLEOTIDE SEQUENCE [LARGE SCALE GENOMIC DNA]</scope>
    <source>
        <strain evidence="3">LaAM-08-1</strain>
    </source>
</reference>
<dbReference type="Proteomes" id="UP000054477">
    <property type="component" value="Unassembled WGS sequence"/>
</dbReference>
<dbReference type="OrthoDB" id="3250441at2759"/>
<evidence type="ECO:0008006" key="4">
    <source>
        <dbReference type="Google" id="ProtNLM"/>
    </source>
</evidence>
<evidence type="ECO:0000256" key="1">
    <source>
        <dbReference type="SAM" id="MobiDB-lite"/>
    </source>
</evidence>
<keyword evidence="3" id="KW-1185">Reference proteome</keyword>
<protein>
    <recommendedName>
        <fullName evidence="4">Protein kinase domain-containing protein</fullName>
    </recommendedName>
</protein>
<dbReference type="InterPro" id="IPR011009">
    <property type="entry name" value="Kinase-like_dom_sf"/>
</dbReference>
<evidence type="ECO:0000313" key="3">
    <source>
        <dbReference type="Proteomes" id="UP000054477"/>
    </source>
</evidence>
<feature type="compositionally biased region" description="Basic and acidic residues" evidence="1">
    <location>
        <begin position="15"/>
        <end position="38"/>
    </location>
</feature>
<gene>
    <name evidence="2" type="ORF">K443DRAFT_12524</name>
</gene>